<protein>
    <submittedName>
        <fullName evidence="6">Transcriptional regulator, AraC family</fullName>
    </submittedName>
</protein>
<evidence type="ECO:0000256" key="4">
    <source>
        <dbReference type="SAM" id="Phobius"/>
    </source>
</evidence>
<dbReference type="AlphaFoldDB" id="A0A0G0P6J4"/>
<feature type="transmembrane region" description="Helical" evidence="4">
    <location>
        <begin position="7"/>
        <end position="27"/>
    </location>
</feature>
<keyword evidence="4" id="KW-0472">Membrane</keyword>
<proteinExistence type="inferred from homology"/>
<dbReference type="PANTHER" id="PTHR12631:SF10">
    <property type="entry name" value="BETA-XYLOSIDASE-LIKE PROTEIN-RELATED"/>
    <property type="match status" value="1"/>
</dbReference>
<accession>A0A0G0P6J4</accession>
<comment type="caution">
    <text evidence="6">The sequence shown here is derived from an EMBL/GenBank/DDBJ whole genome shotgun (WGS) entry which is preliminary data.</text>
</comment>
<keyword evidence="3" id="KW-0326">Glycosidase</keyword>
<dbReference type="PANTHER" id="PTHR12631">
    <property type="entry name" value="ALPHA-L-IDURONIDASE"/>
    <property type="match status" value="1"/>
</dbReference>
<dbReference type="STRING" id="1618570.UT08_C0012G0037"/>
<dbReference type="EMBL" id="LBVL01000012">
    <property type="protein sequence ID" value="KKQ84941.1"/>
    <property type="molecule type" value="Genomic_DNA"/>
</dbReference>
<dbReference type="Pfam" id="PF01229">
    <property type="entry name" value="Glyco_hydro_39"/>
    <property type="match status" value="1"/>
</dbReference>
<gene>
    <name evidence="6" type="ORF">UT08_C0012G0037</name>
</gene>
<reference evidence="6 7" key="1">
    <citation type="journal article" date="2015" name="Nature">
        <title>rRNA introns, odd ribosomes, and small enigmatic genomes across a large radiation of phyla.</title>
        <authorList>
            <person name="Brown C.T."/>
            <person name="Hug L.A."/>
            <person name="Thomas B.C."/>
            <person name="Sharon I."/>
            <person name="Castelle C.J."/>
            <person name="Singh A."/>
            <person name="Wilkins M.J."/>
            <person name="Williams K.H."/>
            <person name="Banfield J.F."/>
        </authorList>
    </citation>
    <scope>NUCLEOTIDE SEQUENCE [LARGE SCALE GENOMIC DNA]</scope>
</reference>
<evidence type="ECO:0000313" key="7">
    <source>
        <dbReference type="Proteomes" id="UP000034081"/>
    </source>
</evidence>
<dbReference type="InterPro" id="IPR017853">
    <property type="entry name" value="GH"/>
</dbReference>
<keyword evidence="4" id="KW-0812">Transmembrane</keyword>
<sequence>MKKKKIIYKLITLLLITLSIPISIYLLDRRTNFINRAYFSLTGNEANLVINLTDSRPFVPHWGYFAQGGEERDGMLSDVIKPVSIIEPVYIRIDHVYDFYDVVKRGSGGKLEFNWSQLDKELNVILQMGAKPFVSLSYMPSAISSGSEVDTPYSWDEWKQVVQRTIEHVSGKNELAITDVYYEVWNEPDLFGGYKLKGSKNYLTMYLYAERASRDVRNTYTFKFGGPATTGLYKSWFDNLLIFAAKNNLRVDFFSWHLYSKNIADFEKDIFNAKVWLLNHPKYASTEFIISESGFNSENDSLYDSDFSAIHTLSMYAATFQKIGKILVFELKDGPGPEKFWGRWGILTHENFGEPTPKPRYKALEFLNLMRGNWYPVYGQGSWVKAFAITNGSSIKLLVVNYDPYSKHVENVPITFVNMPVTSFTFRRTDFLGKTTNMQNTTSDKNWKTMLFMQPNTASILEIIP</sequence>
<evidence type="ECO:0000256" key="3">
    <source>
        <dbReference type="ARBA" id="ARBA00023295"/>
    </source>
</evidence>
<dbReference type="InterPro" id="IPR051923">
    <property type="entry name" value="Glycosyl_Hydrolase_39"/>
</dbReference>
<evidence type="ECO:0000256" key="2">
    <source>
        <dbReference type="ARBA" id="ARBA00022801"/>
    </source>
</evidence>
<organism evidence="6 7">
    <name type="scientific">Candidatus Woesebacteria bacterium GW2011_GWB1_38_8</name>
    <dbReference type="NCBI Taxonomy" id="1618570"/>
    <lineage>
        <taxon>Bacteria</taxon>
        <taxon>Candidatus Woeseibacteriota</taxon>
    </lineage>
</organism>
<evidence type="ECO:0000259" key="5">
    <source>
        <dbReference type="Pfam" id="PF01229"/>
    </source>
</evidence>
<evidence type="ECO:0000256" key="1">
    <source>
        <dbReference type="ARBA" id="ARBA00008875"/>
    </source>
</evidence>
<feature type="domain" description="Glycosyl hydrolases family 39 N-terminal catalytic" evidence="5">
    <location>
        <begin position="90"/>
        <end position="266"/>
    </location>
</feature>
<dbReference type="Gene3D" id="3.20.20.80">
    <property type="entry name" value="Glycosidases"/>
    <property type="match status" value="1"/>
</dbReference>
<name>A0A0G0P6J4_9BACT</name>
<dbReference type="GO" id="GO:0004553">
    <property type="term" value="F:hydrolase activity, hydrolyzing O-glycosyl compounds"/>
    <property type="evidence" value="ECO:0007669"/>
    <property type="project" value="TreeGrafter"/>
</dbReference>
<dbReference type="InterPro" id="IPR049166">
    <property type="entry name" value="GH39_cat"/>
</dbReference>
<evidence type="ECO:0000313" key="6">
    <source>
        <dbReference type="EMBL" id="KKQ84941.1"/>
    </source>
</evidence>
<comment type="similarity">
    <text evidence="1">Belongs to the glycosyl hydrolase 39 family.</text>
</comment>
<dbReference type="SUPFAM" id="SSF51445">
    <property type="entry name" value="(Trans)glycosidases"/>
    <property type="match status" value="1"/>
</dbReference>
<dbReference type="Proteomes" id="UP000034081">
    <property type="component" value="Unassembled WGS sequence"/>
</dbReference>
<keyword evidence="2" id="KW-0378">Hydrolase</keyword>
<keyword evidence="4" id="KW-1133">Transmembrane helix</keyword>